<organism evidence="2 3">
    <name type="scientific">Chitinophaga rupis</name>
    <dbReference type="NCBI Taxonomy" id="573321"/>
    <lineage>
        <taxon>Bacteria</taxon>
        <taxon>Pseudomonadati</taxon>
        <taxon>Bacteroidota</taxon>
        <taxon>Chitinophagia</taxon>
        <taxon>Chitinophagales</taxon>
        <taxon>Chitinophagaceae</taxon>
        <taxon>Chitinophaga</taxon>
    </lineage>
</organism>
<dbReference type="EMBL" id="FOBB01000008">
    <property type="protein sequence ID" value="SEN08353.1"/>
    <property type="molecule type" value="Genomic_DNA"/>
</dbReference>
<accession>A0A1H8DM96</accession>
<keyword evidence="1" id="KW-0472">Membrane</keyword>
<keyword evidence="1" id="KW-1133">Transmembrane helix</keyword>
<proteinExistence type="predicted"/>
<keyword evidence="3" id="KW-1185">Reference proteome</keyword>
<feature type="transmembrane region" description="Helical" evidence="1">
    <location>
        <begin position="184"/>
        <end position="204"/>
    </location>
</feature>
<dbReference type="Proteomes" id="UP000198984">
    <property type="component" value="Unassembled WGS sequence"/>
</dbReference>
<keyword evidence="1" id="KW-0812">Transmembrane</keyword>
<dbReference type="AlphaFoldDB" id="A0A1H8DM96"/>
<evidence type="ECO:0000313" key="2">
    <source>
        <dbReference type="EMBL" id="SEN08353.1"/>
    </source>
</evidence>
<feature type="transmembrane region" description="Helical" evidence="1">
    <location>
        <begin position="23"/>
        <end position="50"/>
    </location>
</feature>
<sequence length="218" mass="25012">MFCVHLDRNKISSFMNRIIIRGLYILTNIVWYLFWVFLVIIVIGICIKMFTTHKLEWDVPVTINAAKHLPVTGMDTAQAQVSSLRDVEGLMKFKVQLTPLLSAIVVVFFSLSMFLFGSVLYNTRRIFQSLKAEVPFNLENVKRLRYIGLFVIAMAVINFIDAFVKNALFKVQLQQAGGIYHIKIVLGFWPVITGLIILVLSEVFRKGYQLKVDNESFV</sequence>
<dbReference type="InterPro" id="IPR021354">
    <property type="entry name" value="DUF2975"/>
</dbReference>
<dbReference type="STRING" id="573321.SAMN04488505_10843"/>
<evidence type="ECO:0000313" key="3">
    <source>
        <dbReference type="Proteomes" id="UP000198984"/>
    </source>
</evidence>
<gene>
    <name evidence="2" type="ORF">SAMN04488505_10843</name>
</gene>
<dbReference type="Pfam" id="PF11188">
    <property type="entry name" value="DUF2975"/>
    <property type="match status" value="1"/>
</dbReference>
<protein>
    <recommendedName>
        <fullName evidence="4">DUF2975 domain-containing protein</fullName>
    </recommendedName>
</protein>
<reference evidence="2 3" key="1">
    <citation type="submission" date="2016-10" db="EMBL/GenBank/DDBJ databases">
        <authorList>
            <person name="de Groot N.N."/>
        </authorList>
    </citation>
    <scope>NUCLEOTIDE SEQUENCE [LARGE SCALE GENOMIC DNA]</scope>
    <source>
        <strain evidence="2 3">DSM 21039</strain>
    </source>
</reference>
<feature type="transmembrane region" description="Helical" evidence="1">
    <location>
        <begin position="100"/>
        <end position="123"/>
    </location>
</feature>
<evidence type="ECO:0008006" key="4">
    <source>
        <dbReference type="Google" id="ProtNLM"/>
    </source>
</evidence>
<feature type="transmembrane region" description="Helical" evidence="1">
    <location>
        <begin position="144"/>
        <end position="164"/>
    </location>
</feature>
<evidence type="ECO:0000256" key="1">
    <source>
        <dbReference type="SAM" id="Phobius"/>
    </source>
</evidence>
<name>A0A1H8DM96_9BACT</name>